<feature type="domain" description="NmrA-like" evidence="1">
    <location>
        <begin position="2"/>
        <end position="254"/>
    </location>
</feature>
<dbReference type="PANTHER" id="PTHR47129">
    <property type="entry name" value="QUINONE OXIDOREDUCTASE 2"/>
    <property type="match status" value="1"/>
</dbReference>
<proteinExistence type="predicted"/>
<dbReference type="Gene3D" id="3.40.50.720">
    <property type="entry name" value="NAD(P)-binding Rossmann-like Domain"/>
    <property type="match status" value="1"/>
</dbReference>
<name>A0A6A5ZBH6_9PLEO</name>
<dbReference type="PANTHER" id="PTHR47129:SF1">
    <property type="entry name" value="NMRA-LIKE DOMAIN-CONTAINING PROTEIN"/>
    <property type="match status" value="1"/>
</dbReference>
<evidence type="ECO:0000259" key="1">
    <source>
        <dbReference type="Pfam" id="PF05368"/>
    </source>
</evidence>
<accession>A0A6A5ZBH6</accession>
<reference evidence="2" key="1">
    <citation type="journal article" date="2020" name="Stud. Mycol.">
        <title>101 Dothideomycetes genomes: a test case for predicting lifestyles and emergence of pathogens.</title>
        <authorList>
            <person name="Haridas S."/>
            <person name="Albert R."/>
            <person name="Binder M."/>
            <person name="Bloem J."/>
            <person name="Labutti K."/>
            <person name="Salamov A."/>
            <person name="Andreopoulos B."/>
            <person name="Baker S."/>
            <person name="Barry K."/>
            <person name="Bills G."/>
            <person name="Bluhm B."/>
            <person name="Cannon C."/>
            <person name="Castanera R."/>
            <person name="Culley D."/>
            <person name="Daum C."/>
            <person name="Ezra D."/>
            <person name="Gonzalez J."/>
            <person name="Henrissat B."/>
            <person name="Kuo A."/>
            <person name="Liang C."/>
            <person name="Lipzen A."/>
            <person name="Lutzoni F."/>
            <person name="Magnuson J."/>
            <person name="Mondo S."/>
            <person name="Nolan M."/>
            <person name="Ohm R."/>
            <person name="Pangilinan J."/>
            <person name="Park H.-J."/>
            <person name="Ramirez L."/>
            <person name="Alfaro M."/>
            <person name="Sun H."/>
            <person name="Tritt A."/>
            <person name="Yoshinaga Y."/>
            <person name="Zwiers L.-H."/>
            <person name="Turgeon B."/>
            <person name="Goodwin S."/>
            <person name="Spatafora J."/>
            <person name="Crous P."/>
            <person name="Grigoriev I."/>
        </authorList>
    </citation>
    <scope>NUCLEOTIDE SEQUENCE</scope>
    <source>
        <strain evidence="2">CBS 627.86</strain>
    </source>
</reference>
<organism evidence="2 3">
    <name type="scientific">Lophiotrema nucula</name>
    <dbReference type="NCBI Taxonomy" id="690887"/>
    <lineage>
        <taxon>Eukaryota</taxon>
        <taxon>Fungi</taxon>
        <taxon>Dikarya</taxon>
        <taxon>Ascomycota</taxon>
        <taxon>Pezizomycotina</taxon>
        <taxon>Dothideomycetes</taxon>
        <taxon>Pleosporomycetidae</taxon>
        <taxon>Pleosporales</taxon>
        <taxon>Lophiotremataceae</taxon>
        <taxon>Lophiotrema</taxon>
    </lineage>
</organism>
<dbReference type="Pfam" id="PF05368">
    <property type="entry name" value="NmrA"/>
    <property type="match status" value="1"/>
</dbReference>
<dbReference type="InterPro" id="IPR052718">
    <property type="entry name" value="NmrA-type_oxidoreductase"/>
</dbReference>
<keyword evidence="3" id="KW-1185">Reference proteome</keyword>
<dbReference type="InterPro" id="IPR036291">
    <property type="entry name" value="NAD(P)-bd_dom_sf"/>
</dbReference>
<sequence>MIALTSATGKLGSAVLNAILENNLIDTKELVVCTSSDPSASKFDHLRNKNITLRYNNFDDPSSLEGAFQGCDRLFLVSTPKIALDYNDAPLWSGREKHHRNAIDAAVKVGVKHIYYTSLAFGRPSKAGVMRAHIRTEEYLEQLQKEGKVDYTVIREGLYNESWPLYLGYYFGLKEETRKEIVVAGDGPISWTSIPDMGFCTAKILAGSPDEWKSRTVYLSQSQTWTAKEIAEMISKAKGEEVQLKVVGRKEFEDYYAKEKGMERPALEWWSSSYDAVKDGECKIEDSTLEDMLKEAGRKPKSLEVTVQEMMK</sequence>
<protein>
    <recommendedName>
        <fullName evidence="1">NmrA-like domain-containing protein</fullName>
    </recommendedName>
</protein>
<gene>
    <name evidence="2" type="ORF">BDV96DRAFT_518639</name>
</gene>
<evidence type="ECO:0000313" key="3">
    <source>
        <dbReference type="Proteomes" id="UP000799770"/>
    </source>
</evidence>
<dbReference type="EMBL" id="ML977320">
    <property type="protein sequence ID" value="KAF2116605.1"/>
    <property type="molecule type" value="Genomic_DNA"/>
</dbReference>
<evidence type="ECO:0000313" key="2">
    <source>
        <dbReference type="EMBL" id="KAF2116605.1"/>
    </source>
</evidence>
<dbReference type="AlphaFoldDB" id="A0A6A5ZBH6"/>
<dbReference type="OrthoDB" id="419598at2759"/>
<dbReference type="SUPFAM" id="SSF51735">
    <property type="entry name" value="NAD(P)-binding Rossmann-fold domains"/>
    <property type="match status" value="1"/>
</dbReference>
<dbReference type="InterPro" id="IPR008030">
    <property type="entry name" value="NmrA-like"/>
</dbReference>
<dbReference type="Proteomes" id="UP000799770">
    <property type="component" value="Unassembled WGS sequence"/>
</dbReference>
<dbReference type="Gene3D" id="3.90.25.10">
    <property type="entry name" value="UDP-galactose 4-epimerase, domain 1"/>
    <property type="match status" value="1"/>
</dbReference>